<evidence type="ECO:0000256" key="1">
    <source>
        <dbReference type="SAM" id="Phobius"/>
    </source>
</evidence>
<protein>
    <submittedName>
        <fullName evidence="2">DUF624 domain-containing protein</fullName>
    </submittedName>
</protein>
<feature type="transmembrane region" description="Helical" evidence="1">
    <location>
        <begin position="115"/>
        <end position="134"/>
    </location>
</feature>
<feature type="transmembrane region" description="Helical" evidence="1">
    <location>
        <begin position="76"/>
        <end position="95"/>
    </location>
</feature>
<keyword evidence="3" id="KW-1185">Reference proteome</keyword>
<evidence type="ECO:0000313" key="2">
    <source>
        <dbReference type="EMBL" id="KAE9634516.1"/>
    </source>
</evidence>
<sequence length="218" mass="25306">MEEITMLKGFFDLDGPFNRIGTLVFDIIFLNFLWFIFSIPIFTVGASTTALFYVMGKKVRNEDGYIWRDFWKSFKLNFRQSTVIWLILLVAFLIARFNLSNSYLFGNMGKVLVVFQYAVLLQLIFITIYVFPLLSRFYMSIAGVIKMAFFMANRHLLTTIVCIVLLVAIFLLTWTVPVFMFVAVSLYALSSAYFIEKVLHKYMPQKEDGPSDETVSEE</sequence>
<evidence type="ECO:0000313" key="3">
    <source>
        <dbReference type="Proteomes" id="UP000483018"/>
    </source>
</evidence>
<reference evidence="2 3" key="1">
    <citation type="submission" date="2019-12" db="EMBL/GenBank/DDBJ databases">
        <title>Defluviitalea raffinosedens, isolated from a biogas fermenter, genome sequencing and characterization.</title>
        <authorList>
            <person name="Rettenmaier R."/>
            <person name="Schneider M."/>
            <person name="Neuhaus K."/>
            <person name="Liebl W."/>
            <person name="Zverlov V."/>
        </authorList>
    </citation>
    <scope>NUCLEOTIDE SEQUENCE [LARGE SCALE GENOMIC DNA]</scope>
    <source>
        <strain evidence="2 3">249c-K6</strain>
    </source>
</reference>
<keyword evidence="1" id="KW-0472">Membrane</keyword>
<feature type="transmembrane region" description="Helical" evidence="1">
    <location>
        <begin position="178"/>
        <end position="195"/>
    </location>
</feature>
<dbReference type="Pfam" id="PF04854">
    <property type="entry name" value="DUF624"/>
    <property type="match status" value="1"/>
</dbReference>
<comment type="caution">
    <text evidence="2">The sequence shown here is derived from an EMBL/GenBank/DDBJ whole genome shotgun (WGS) entry which is preliminary data.</text>
</comment>
<proteinExistence type="predicted"/>
<dbReference type="AlphaFoldDB" id="A0A7C8LET3"/>
<dbReference type="EMBL" id="WSLF01000005">
    <property type="protein sequence ID" value="KAE9634516.1"/>
    <property type="molecule type" value="Genomic_DNA"/>
</dbReference>
<feature type="transmembrane region" description="Helical" evidence="1">
    <location>
        <begin position="155"/>
        <end position="172"/>
    </location>
</feature>
<accession>A0A7C8LET3</accession>
<keyword evidence="1" id="KW-1133">Transmembrane helix</keyword>
<gene>
    <name evidence="2" type="ORF">GND95_07550</name>
</gene>
<keyword evidence="1" id="KW-0812">Transmembrane</keyword>
<organism evidence="2 3">
    <name type="scientific">Defluviitalea raffinosedens</name>
    <dbReference type="NCBI Taxonomy" id="1450156"/>
    <lineage>
        <taxon>Bacteria</taxon>
        <taxon>Bacillati</taxon>
        <taxon>Bacillota</taxon>
        <taxon>Clostridia</taxon>
        <taxon>Lachnospirales</taxon>
        <taxon>Defluviitaleaceae</taxon>
        <taxon>Defluviitalea</taxon>
    </lineage>
</organism>
<feature type="transmembrane region" description="Helical" evidence="1">
    <location>
        <begin position="32"/>
        <end position="55"/>
    </location>
</feature>
<name>A0A7C8LET3_9FIRM</name>
<dbReference type="InterPro" id="IPR006938">
    <property type="entry name" value="DUF624"/>
</dbReference>
<dbReference type="Proteomes" id="UP000483018">
    <property type="component" value="Unassembled WGS sequence"/>
</dbReference>